<gene>
    <name evidence="1" type="ORF">MSAN_00089500</name>
</gene>
<evidence type="ECO:0000313" key="1">
    <source>
        <dbReference type="EMBL" id="KAF7376724.1"/>
    </source>
</evidence>
<reference evidence="1" key="1">
    <citation type="submission" date="2020-05" db="EMBL/GenBank/DDBJ databases">
        <title>Mycena genomes resolve the evolution of fungal bioluminescence.</title>
        <authorList>
            <person name="Tsai I.J."/>
        </authorList>
    </citation>
    <scope>NUCLEOTIDE SEQUENCE</scope>
    <source>
        <strain evidence="1">160909Yilan</strain>
    </source>
</reference>
<sequence length="332" mass="36902">MLEAERPAAPAPAPVLSLPNELTTEIFFHFLPTYPDCPPLTGLASPTTLTHVCHRWRQIGLTTPALWRAIKFTENLVPSSDRIHSIFDAWIDRSASFPLSLDIAIADRDLVAQILKDPSPLGGRALALGVPEALCTPATPNPNPNKPQRFFLKPEFWAERVPNLRAVVLHGEAIVRVTVPWAALTCVTLNRVTVHDCMHIVVRARRRLVRCVLNFDGDDELVDEDRADAEKGILLPWLESLVVTEEESMEWSMAAAGGFKFNLESFVAPSLRRLEVQEEFLKPDPVASLKAFISKSGCALREVCIIGNTTPELESYRRAFPSISTFSFSART</sequence>
<organism evidence="1 2">
    <name type="scientific">Mycena sanguinolenta</name>
    <dbReference type="NCBI Taxonomy" id="230812"/>
    <lineage>
        <taxon>Eukaryota</taxon>
        <taxon>Fungi</taxon>
        <taxon>Dikarya</taxon>
        <taxon>Basidiomycota</taxon>
        <taxon>Agaricomycotina</taxon>
        <taxon>Agaricomycetes</taxon>
        <taxon>Agaricomycetidae</taxon>
        <taxon>Agaricales</taxon>
        <taxon>Marasmiineae</taxon>
        <taxon>Mycenaceae</taxon>
        <taxon>Mycena</taxon>
    </lineage>
</organism>
<accession>A0A8H6ZFT5</accession>
<keyword evidence="2" id="KW-1185">Reference proteome</keyword>
<dbReference type="Proteomes" id="UP000623467">
    <property type="component" value="Unassembled WGS sequence"/>
</dbReference>
<dbReference type="OrthoDB" id="3365698at2759"/>
<dbReference type="AlphaFoldDB" id="A0A8H6ZFT5"/>
<dbReference type="Gene3D" id="1.20.1280.50">
    <property type="match status" value="1"/>
</dbReference>
<evidence type="ECO:0000313" key="2">
    <source>
        <dbReference type="Proteomes" id="UP000623467"/>
    </source>
</evidence>
<comment type="caution">
    <text evidence="1">The sequence shown here is derived from an EMBL/GenBank/DDBJ whole genome shotgun (WGS) entry which is preliminary data.</text>
</comment>
<proteinExistence type="predicted"/>
<protein>
    <submittedName>
        <fullName evidence="1">F-box domain-containing protein</fullName>
    </submittedName>
</protein>
<name>A0A8H6ZFT5_9AGAR</name>
<dbReference type="EMBL" id="JACAZH010000001">
    <property type="protein sequence ID" value="KAF7376724.1"/>
    <property type="molecule type" value="Genomic_DNA"/>
</dbReference>